<reference evidence="1 2" key="1">
    <citation type="journal article" date="2021" name="Nat. Commun.">
        <title>Incipient diploidization of the medicinal plant Perilla within 10,000 years.</title>
        <authorList>
            <person name="Zhang Y."/>
            <person name="Shen Q."/>
            <person name="Leng L."/>
            <person name="Zhang D."/>
            <person name="Chen S."/>
            <person name="Shi Y."/>
            <person name="Ning Z."/>
            <person name="Chen S."/>
        </authorList>
    </citation>
    <scope>NUCLEOTIDE SEQUENCE [LARGE SCALE GENOMIC DNA]</scope>
    <source>
        <strain evidence="2">cv. PC099</strain>
    </source>
</reference>
<dbReference type="Pfam" id="PF05056">
    <property type="entry name" value="DUF674"/>
    <property type="match status" value="2"/>
</dbReference>
<dbReference type="PANTHER" id="PTHR33103">
    <property type="entry name" value="OS01G0153900 PROTEIN"/>
    <property type="match status" value="1"/>
</dbReference>
<evidence type="ECO:0000313" key="2">
    <source>
        <dbReference type="Proteomes" id="UP001190926"/>
    </source>
</evidence>
<sequence length="231" mass="25357">MSSKGSVSLKLLIDTKRNSVLFAEASETFAGLLSDMLSLPVGKVVSLLRQEEMAAGCLANLCKSIQNMDINLIPPPPPPVTVAKKFYHCSYCDDSDFSDDSVDSNIDCDRKYYSDDPSTRCPRCRRSMKTPYVAPPREGVARAPVNYMITDDLEVMPSSAISIMTLLNKFGVKDVSALEEKVVHLGIHEAVKVLSGCMQSKRVLTDVFLTPKRLKTEPVAKGKGIKRELGP</sequence>
<organism evidence="1 2">
    <name type="scientific">Perilla frutescens var. hirtella</name>
    <name type="common">Perilla citriodora</name>
    <name type="synonym">Perilla setoyensis</name>
    <dbReference type="NCBI Taxonomy" id="608512"/>
    <lineage>
        <taxon>Eukaryota</taxon>
        <taxon>Viridiplantae</taxon>
        <taxon>Streptophyta</taxon>
        <taxon>Embryophyta</taxon>
        <taxon>Tracheophyta</taxon>
        <taxon>Spermatophyta</taxon>
        <taxon>Magnoliopsida</taxon>
        <taxon>eudicotyledons</taxon>
        <taxon>Gunneridae</taxon>
        <taxon>Pentapetalae</taxon>
        <taxon>asterids</taxon>
        <taxon>lamiids</taxon>
        <taxon>Lamiales</taxon>
        <taxon>Lamiaceae</taxon>
        <taxon>Nepetoideae</taxon>
        <taxon>Elsholtzieae</taxon>
        <taxon>Perilla</taxon>
    </lineage>
</organism>
<proteinExistence type="predicted"/>
<protein>
    <recommendedName>
        <fullName evidence="3">DUF674 domain-containing protein</fullName>
    </recommendedName>
</protein>
<comment type="caution">
    <text evidence="1">The sequence shown here is derived from an EMBL/GenBank/DDBJ whole genome shotgun (WGS) entry which is preliminary data.</text>
</comment>
<dbReference type="Proteomes" id="UP001190926">
    <property type="component" value="Unassembled WGS sequence"/>
</dbReference>
<name>A0AAD4JPF6_PERFH</name>
<gene>
    <name evidence="1" type="ORF">C2S53_007387</name>
</gene>
<evidence type="ECO:0008006" key="3">
    <source>
        <dbReference type="Google" id="ProtNLM"/>
    </source>
</evidence>
<keyword evidence="2" id="KW-1185">Reference proteome</keyword>
<evidence type="ECO:0000313" key="1">
    <source>
        <dbReference type="EMBL" id="KAH6836730.1"/>
    </source>
</evidence>
<dbReference type="EMBL" id="SDAM02000019">
    <property type="protein sequence ID" value="KAH6836730.1"/>
    <property type="molecule type" value="Genomic_DNA"/>
</dbReference>
<dbReference type="PANTHER" id="PTHR33103:SF19">
    <property type="entry name" value="OS09G0544700 PROTEIN"/>
    <property type="match status" value="1"/>
</dbReference>
<dbReference type="InterPro" id="IPR007750">
    <property type="entry name" value="DUF674"/>
</dbReference>
<dbReference type="AlphaFoldDB" id="A0AAD4JPF6"/>
<accession>A0AAD4JPF6</accession>